<dbReference type="Pfam" id="PF00440">
    <property type="entry name" value="TetR_N"/>
    <property type="match status" value="1"/>
</dbReference>
<keyword evidence="1" id="KW-0805">Transcription regulation</keyword>
<reference evidence="6" key="2">
    <citation type="submission" date="2021-04" db="EMBL/GenBank/DDBJ databases">
        <authorList>
            <person name="Gilroy R."/>
        </authorList>
    </citation>
    <scope>NUCLEOTIDE SEQUENCE</scope>
    <source>
        <strain evidence="6">ChiHjej13B12-752</strain>
    </source>
</reference>
<evidence type="ECO:0000256" key="1">
    <source>
        <dbReference type="ARBA" id="ARBA00023015"/>
    </source>
</evidence>
<dbReference type="InterPro" id="IPR009057">
    <property type="entry name" value="Homeodomain-like_sf"/>
</dbReference>
<reference evidence="6" key="1">
    <citation type="journal article" date="2021" name="PeerJ">
        <title>Extensive microbial diversity within the chicken gut microbiome revealed by metagenomics and culture.</title>
        <authorList>
            <person name="Gilroy R."/>
            <person name="Ravi A."/>
            <person name="Getino M."/>
            <person name="Pursley I."/>
            <person name="Horton D.L."/>
            <person name="Alikhan N.F."/>
            <person name="Baker D."/>
            <person name="Gharbi K."/>
            <person name="Hall N."/>
            <person name="Watson M."/>
            <person name="Adriaenssens E.M."/>
            <person name="Foster-Nyarko E."/>
            <person name="Jarju S."/>
            <person name="Secka A."/>
            <person name="Antonio M."/>
            <person name="Oren A."/>
            <person name="Chaudhuri R.R."/>
            <person name="La Ragione R."/>
            <person name="Hildebrand F."/>
            <person name="Pallen M.J."/>
        </authorList>
    </citation>
    <scope>NUCLEOTIDE SEQUENCE</scope>
    <source>
        <strain evidence="6">ChiHjej13B12-752</strain>
    </source>
</reference>
<protein>
    <submittedName>
        <fullName evidence="6">TetR/AcrR family transcriptional regulator</fullName>
    </submittedName>
</protein>
<proteinExistence type="predicted"/>
<dbReference type="PANTHER" id="PTHR30055">
    <property type="entry name" value="HTH-TYPE TRANSCRIPTIONAL REGULATOR RUTR"/>
    <property type="match status" value="1"/>
</dbReference>
<evidence type="ECO:0000256" key="3">
    <source>
        <dbReference type="ARBA" id="ARBA00023163"/>
    </source>
</evidence>
<evidence type="ECO:0000313" key="7">
    <source>
        <dbReference type="Proteomes" id="UP000823989"/>
    </source>
</evidence>
<dbReference type="InterPro" id="IPR001647">
    <property type="entry name" value="HTH_TetR"/>
</dbReference>
<dbReference type="GO" id="GO:0003700">
    <property type="term" value="F:DNA-binding transcription factor activity"/>
    <property type="evidence" value="ECO:0007669"/>
    <property type="project" value="TreeGrafter"/>
</dbReference>
<feature type="domain" description="HTH tetR-type" evidence="5">
    <location>
        <begin position="9"/>
        <end position="69"/>
    </location>
</feature>
<evidence type="ECO:0000256" key="2">
    <source>
        <dbReference type="ARBA" id="ARBA00023125"/>
    </source>
</evidence>
<comment type="caution">
    <text evidence="6">The sequence shown here is derived from an EMBL/GenBank/DDBJ whole genome shotgun (WGS) entry which is preliminary data.</text>
</comment>
<dbReference type="EMBL" id="DXHR01000003">
    <property type="protein sequence ID" value="HIW11748.1"/>
    <property type="molecule type" value="Genomic_DNA"/>
</dbReference>
<feature type="DNA-binding region" description="H-T-H motif" evidence="4">
    <location>
        <begin position="32"/>
        <end position="51"/>
    </location>
</feature>
<dbReference type="PANTHER" id="PTHR30055:SF234">
    <property type="entry name" value="HTH-TYPE TRANSCRIPTIONAL REGULATOR BETI"/>
    <property type="match status" value="1"/>
</dbReference>
<keyword evidence="3" id="KW-0804">Transcription</keyword>
<sequence length="211" mass="24182">MGLREANKERRRSGIIRTAEELFVKKGFNAVHMQDIADAEGIGIATLFRYFPKKKQLILAVATSIMESEAEAFKNILDQPGRTAYEKLEDCFKYMKDSQNHPGSCKSKFNDAFLVYLDNTLDPLDDTRPYFSARRQIADHFMELVDKGKRDGSLHPARCRREIMLPILNNIGIYTQKLAMSHRIANMSGDLSTEHQLETVSSIYLEYLKPE</sequence>
<dbReference type="Gene3D" id="1.10.357.10">
    <property type="entry name" value="Tetracycline Repressor, domain 2"/>
    <property type="match status" value="1"/>
</dbReference>
<accession>A0A9D1TYN2</accession>
<evidence type="ECO:0000259" key="5">
    <source>
        <dbReference type="PROSITE" id="PS50977"/>
    </source>
</evidence>
<organism evidence="6 7">
    <name type="scientific">Candidatus Salinicoccus stercoripullorum</name>
    <dbReference type="NCBI Taxonomy" id="2838756"/>
    <lineage>
        <taxon>Bacteria</taxon>
        <taxon>Bacillati</taxon>
        <taxon>Bacillota</taxon>
        <taxon>Bacilli</taxon>
        <taxon>Bacillales</taxon>
        <taxon>Staphylococcaceae</taxon>
        <taxon>Salinicoccus</taxon>
    </lineage>
</organism>
<dbReference type="GO" id="GO:0000976">
    <property type="term" value="F:transcription cis-regulatory region binding"/>
    <property type="evidence" value="ECO:0007669"/>
    <property type="project" value="TreeGrafter"/>
</dbReference>
<keyword evidence="2 4" id="KW-0238">DNA-binding</keyword>
<name>A0A9D1TYN2_9STAP</name>
<dbReference type="AlphaFoldDB" id="A0A9D1TYN2"/>
<evidence type="ECO:0000256" key="4">
    <source>
        <dbReference type="PROSITE-ProRule" id="PRU00335"/>
    </source>
</evidence>
<evidence type="ECO:0000313" key="6">
    <source>
        <dbReference type="EMBL" id="HIW11748.1"/>
    </source>
</evidence>
<gene>
    <name evidence="6" type="ORF">H9891_01080</name>
</gene>
<dbReference type="PRINTS" id="PR00455">
    <property type="entry name" value="HTHTETR"/>
</dbReference>
<dbReference type="Proteomes" id="UP000823989">
    <property type="component" value="Unassembled WGS sequence"/>
</dbReference>
<dbReference type="SUPFAM" id="SSF46689">
    <property type="entry name" value="Homeodomain-like"/>
    <property type="match status" value="1"/>
</dbReference>
<dbReference type="PROSITE" id="PS50977">
    <property type="entry name" value="HTH_TETR_2"/>
    <property type="match status" value="1"/>
</dbReference>
<dbReference type="InterPro" id="IPR050109">
    <property type="entry name" value="HTH-type_TetR-like_transc_reg"/>
</dbReference>